<organism evidence="1 2">
    <name type="scientific">Tuber borchii</name>
    <name type="common">White truffle</name>
    <dbReference type="NCBI Taxonomy" id="42251"/>
    <lineage>
        <taxon>Eukaryota</taxon>
        <taxon>Fungi</taxon>
        <taxon>Dikarya</taxon>
        <taxon>Ascomycota</taxon>
        <taxon>Pezizomycotina</taxon>
        <taxon>Pezizomycetes</taxon>
        <taxon>Pezizales</taxon>
        <taxon>Tuberaceae</taxon>
        <taxon>Tuber</taxon>
    </lineage>
</organism>
<protein>
    <submittedName>
        <fullName evidence="1">Uncharacterized protein</fullName>
    </submittedName>
</protein>
<keyword evidence="2" id="KW-1185">Reference proteome</keyword>
<sequence length="178" mass="20251">MVKIKPTKCSAVFIAKESVVLLKTIKKNLALEAKISPLRHHVSVCPNCTGKGELLGDVVAKKVEPEDATEDVADNRRDFEPACEEVTREGMDVELIMAMEIQGEAERPELQVAKPMLVVIDWYNRFKLDLLSYNQDESIQNSTETPEEAVIVREDSSDLETRFERIVELFKRDEDMLK</sequence>
<dbReference type="EMBL" id="NESQ01000055">
    <property type="protein sequence ID" value="PUU80826.1"/>
    <property type="molecule type" value="Genomic_DNA"/>
</dbReference>
<evidence type="ECO:0000313" key="2">
    <source>
        <dbReference type="Proteomes" id="UP000244722"/>
    </source>
</evidence>
<reference evidence="1 2" key="1">
    <citation type="submission" date="2017-04" db="EMBL/GenBank/DDBJ databases">
        <title>Draft genome sequence of Tuber borchii Vittad., a whitish edible truffle.</title>
        <authorList>
            <consortium name="DOE Joint Genome Institute"/>
            <person name="Murat C."/>
            <person name="Kuo A."/>
            <person name="Barry K.W."/>
            <person name="Clum A."/>
            <person name="Dockter R.B."/>
            <person name="Fauchery L."/>
            <person name="Iotti M."/>
            <person name="Kohler A."/>
            <person name="Labutti K."/>
            <person name="Lindquist E.A."/>
            <person name="Lipzen A."/>
            <person name="Ohm R.A."/>
            <person name="Wang M."/>
            <person name="Grigoriev I.V."/>
            <person name="Zambonelli A."/>
            <person name="Martin F.M."/>
        </authorList>
    </citation>
    <scope>NUCLEOTIDE SEQUENCE [LARGE SCALE GENOMIC DNA]</scope>
    <source>
        <strain evidence="1 2">Tbo3840</strain>
    </source>
</reference>
<comment type="caution">
    <text evidence="1">The sequence shown here is derived from an EMBL/GenBank/DDBJ whole genome shotgun (WGS) entry which is preliminary data.</text>
</comment>
<dbReference type="AlphaFoldDB" id="A0A2T6ZZD2"/>
<accession>A0A2T6ZZD2</accession>
<name>A0A2T6ZZD2_TUBBO</name>
<evidence type="ECO:0000313" key="1">
    <source>
        <dbReference type="EMBL" id="PUU80826.1"/>
    </source>
</evidence>
<gene>
    <name evidence="1" type="ORF">B9Z19DRAFT_1122873</name>
</gene>
<proteinExistence type="predicted"/>
<dbReference type="Proteomes" id="UP000244722">
    <property type="component" value="Unassembled WGS sequence"/>
</dbReference>